<dbReference type="PROSITE" id="PS50294">
    <property type="entry name" value="WD_REPEATS_REGION"/>
    <property type="match status" value="3"/>
</dbReference>
<dbReference type="PROSITE" id="PS50896">
    <property type="entry name" value="LISH"/>
    <property type="match status" value="1"/>
</dbReference>
<keyword evidence="2" id="KW-0677">Repeat</keyword>
<feature type="repeat" description="WD" evidence="3">
    <location>
        <begin position="314"/>
        <end position="355"/>
    </location>
</feature>
<dbReference type="Gene3D" id="2.130.10.10">
    <property type="entry name" value="YVTN repeat-like/Quinoprotein amine dehydrogenase"/>
    <property type="match status" value="2"/>
</dbReference>
<dbReference type="PANTHER" id="PTHR22838:SF0">
    <property type="entry name" value="WD REPEAT-CONTAINING PROTEIN 26"/>
    <property type="match status" value="1"/>
</dbReference>
<dbReference type="InterPro" id="IPR006595">
    <property type="entry name" value="CTLH_C"/>
</dbReference>
<dbReference type="InterPro" id="IPR001680">
    <property type="entry name" value="WD40_rpt"/>
</dbReference>
<keyword evidence="6" id="KW-1185">Reference proteome</keyword>
<dbReference type="EMBL" id="OZ023705">
    <property type="protein sequence ID" value="CAK9874606.1"/>
    <property type="molecule type" value="Genomic_DNA"/>
</dbReference>
<sequence length="601" mass="67652">MGRDSDFGLPPSKRLKLSKPCPRDLLLEGFPAAAAIGAGSGAPMARDFPAHEVEMLGSRGQIQKVEFVRIITQALFSLGYQQAGVVLEQESGIVLQSPVVTEFRQNILAGQWDKSLAALYRIGPIDEETFKSASFLILQQKFLEFLDFGETAAALKTLRTEISTLGINTQRVHQLASFIMCPSRDVLVEKADWRGAGEDSRIHLLEELQELLPPSIMVPEKRLEHLVEQALDLQRDGCVFHNSLDNALSLYTDHRCTHDQIPSKTIQVLEAHEDEVWFLQFSHDCHHLASTSKDCTAIIWEVVDDESVILKHTLTGHQKPVSFVSWSPDSTMLLTSGNEEVVKLWDICTGTCKHTYDKPSSCFTSCAWFPDGHHFVLGGRDKCIYMWDLEGREVRSWKAACMPGIHDLAVTVNGSHMVSTCAQKEIRIYNLEEKSEYVIKEAKPITSLSVSEDGKYLLVNLVNEEIHLWDIAAKLKSPLKYRGHRQRRYVIRSCFGGYDQAFVASGSEDSQIYIWNRRSGDLLEVLPGHSGTVNSVSWNPINPHMFASASDDHTIRIWGLNRMQQRSSRTAHLSFTAIDHLANEQPHDILENLRPLQPEMV</sequence>
<dbReference type="SUPFAM" id="SSF50978">
    <property type="entry name" value="WD40 repeat-like"/>
    <property type="match status" value="1"/>
</dbReference>
<dbReference type="Pfam" id="PF23627">
    <property type="entry name" value="LisH_WDR26"/>
    <property type="match status" value="1"/>
</dbReference>
<dbReference type="InterPro" id="IPR006594">
    <property type="entry name" value="LisH"/>
</dbReference>
<feature type="domain" description="CTLH" evidence="4">
    <location>
        <begin position="102"/>
        <end position="153"/>
    </location>
</feature>
<dbReference type="PROSITE" id="PS00678">
    <property type="entry name" value="WD_REPEATS_1"/>
    <property type="match status" value="1"/>
</dbReference>
<feature type="repeat" description="WD" evidence="3">
    <location>
        <begin position="526"/>
        <end position="568"/>
    </location>
</feature>
<keyword evidence="1 3" id="KW-0853">WD repeat</keyword>
<proteinExistence type="predicted"/>
<dbReference type="CDD" id="cd00200">
    <property type="entry name" value="WD40"/>
    <property type="match status" value="1"/>
</dbReference>
<organism evidence="5 6">
    <name type="scientific">Sphagnum jensenii</name>
    <dbReference type="NCBI Taxonomy" id="128206"/>
    <lineage>
        <taxon>Eukaryota</taxon>
        <taxon>Viridiplantae</taxon>
        <taxon>Streptophyta</taxon>
        <taxon>Embryophyta</taxon>
        <taxon>Bryophyta</taxon>
        <taxon>Sphagnophytina</taxon>
        <taxon>Sphagnopsida</taxon>
        <taxon>Sphagnales</taxon>
        <taxon>Sphagnaceae</taxon>
        <taxon>Sphagnum</taxon>
    </lineage>
</organism>
<feature type="repeat" description="WD" evidence="3">
    <location>
        <begin position="356"/>
        <end position="390"/>
    </location>
</feature>
<dbReference type="Proteomes" id="UP001497522">
    <property type="component" value="Chromosome 4"/>
</dbReference>
<evidence type="ECO:0000256" key="3">
    <source>
        <dbReference type="PROSITE-ProRule" id="PRU00221"/>
    </source>
</evidence>
<evidence type="ECO:0000256" key="1">
    <source>
        <dbReference type="ARBA" id="ARBA00022574"/>
    </source>
</evidence>
<dbReference type="SMART" id="SM00668">
    <property type="entry name" value="CTLH"/>
    <property type="match status" value="1"/>
</dbReference>
<dbReference type="InterPro" id="IPR019775">
    <property type="entry name" value="WD40_repeat_CS"/>
</dbReference>
<evidence type="ECO:0000259" key="4">
    <source>
        <dbReference type="PROSITE" id="PS50897"/>
    </source>
</evidence>
<reference evidence="5" key="1">
    <citation type="submission" date="2024-03" db="EMBL/GenBank/DDBJ databases">
        <authorList>
            <consortium name="ELIXIR-Norway"/>
            <consortium name="Elixir Norway"/>
        </authorList>
    </citation>
    <scope>NUCLEOTIDE SEQUENCE</scope>
</reference>
<evidence type="ECO:0000313" key="6">
    <source>
        <dbReference type="Proteomes" id="UP001497522"/>
    </source>
</evidence>
<dbReference type="SMART" id="SM00320">
    <property type="entry name" value="WD40"/>
    <property type="match status" value="7"/>
</dbReference>
<feature type="repeat" description="WD" evidence="3">
    <location>
        <begin position="499"/>
        <end position="525"/>
    </location>
</feature>
<evidence type="ECO:0000256" key="2">
    <source>
        <dbReference type="ARBA" id="ARBA00022737"/>
    </source>
</evidence>
<dbReference type="PROSITE" id="PS50897">
    <property type="entry name" value="CTLH"/>
    <property type="match status" value="1"/>
</dbReference>
<evidence type="ECO:0000313" key="5">
    <source>
        <dbReference type="EMBL" id="CAK9874606.1"/>
    </source>
</evidence>
<dbReference type="InterPro" id="IPR015943">
    <property type="entry name" value="WD40/YVTN_repeat-like_dom_sf"/>
</dbReference>
<protein>
    <recommendedName>
        <fullName evidence="4">CTLH domain-containing protein</fullName>
    </recommendedName>
</protein>
<accession>A0ABP1BHB9</accession>
<dbReference type="Pfam" id="PF00400">
    <property type="entry name" value="WD40"/>
    <property type="match status" value="5"/>
</dbReference>
<dbReference type="PANTHER" id="PTHR22838">
    <property type="entry name" value="WD REPEAT PROTEIN 26-RELATED"/>
    <property type="match status" value="1"/>
</dbReference>
<gene>
    <name evidence="5" type="ORF">CSSPJE1EN2_LOCUS16909</name>
</gene>
<feature type="repeat" description="WD" evidence="3">
    <location>
        <begin position="269"/>
        <end position="310"/>
    </location>
</feature>
<name>A0ABP1BHB9_9BRYO</name>
<dbReference type="PROSITE" id="PS50082">
    <property type="entry name" value="WD_REPEATS_2"/>
    <property type="match status" value="5"/>
</dbReference>
<dbReference type="InterPro" id="IPR036322">
    <property type="entry name" value="WD40_repeat_dom_sf"/>
</dbReference>
<dbReference type="InterPro" id="IPR051350">
    <property type="entry name" value="WD_repeat-ST_regulator"/>
</dbReference>